<dbReference type="OrthoDB" id="9795405at2"/>
<dbReference type="SUPFAM" id="SSF82784">
    <property type="entry name" value="OsmC-like"/>
    <property type="match status" value="1"/>
</dbReference>
<dbReference type="PANTHER" id="PTHR42830">
    <property type="entry name" value="OSMOTICALLY INDUCIBLE FAMILY PROTEIN"/>
    <property type="match status" value="1"/>
</dbReference>
<reference evidence="1 2" key="1">
    <citation type="submission" date="2018-11" db="EMBL/GenBank/DDBJ databases">
        <title>Genome sequencing of Lautropia sp. KCOM 2505 (= ChDC F240).</title>
        <authorList>
            <person name="Kook J.-K."/>
            <person name="Park S.-N."/>
            <person name="Lim Y.K."/>
        </authorList>
    </citation>
    <scope>NUCLEOTIDE SEQUENCE [LARGE SCALE GENOMIC DNA]</scope>
    <source>
        <strain evidence="1 2">KCOM 2505</strain>
    </source>
</reference>
<dbReference type="EMBL" id="RRUE01000002">
    <property type="protein sequence ID" value="RRN43806.1"/>
    <property type="molecule type" value="Genomic_DNA"/>
</dbReference>
<accession>A0A426FLW4</accession>
<dbReference type="InterPro" id="IPR036102">
    <property type="entry name" value="OsmC/Ohrsf"/>
</dbReference>
<dbReference type="InterPro" id="IPR015946">
    <property type="entry name" value="KH_dom-like_a/b"/>
</dbReference>
<sequence>MKLHHYRTRIEWTGNRGEGTTGYTAYDRAYTVSAYGKPDIEGSADPAFRGDASRWNPEEFLLAGLSACHKLWYLHLCAVNGVTVMAYEDESEAVMDETAGRFVSARLKPRVMVSAGSDVEKALALHHDAHKACFIANSVNFPVTCEAEVIQA</sequence>
<dbReference type="PANTHER" id="PTHR42830:SF2">
    <property type="entry name" value="OSMC_OHR FAMILY PROTEIN"/>
    <property type="match status" value="1"/>
</dbReference>
<protein>
    <submittedName>
        <fullName evidence="1">OsmC family peroxiredoxin</fullName>
    </submittedName>
</protein>
<comment type="caution">
    <text evidence="1">The sequence shown here is derived from an EMBL/GenBank/DDBJ whole genome shotgun (WGS) entry which is preliminary data.</text>
</comment>
<evidence type="ECO:0000313" key="2">
    <source>
        <dbReference type="Proteomes" id="UP000270261"/>
    </source>
</evidence>
<organism evidence="1 2">
    <name type="scientific">Lautropia dentalis</name>
    <dbReference type="NCBI Taxonomy" id="2490857"/>
    <lineage>
        <taxon>Bacteria</taxon>
        <taxon>Pseudomonadati</taxon>
        <taxon>Pseudomonadota</taxon>
        <taxon>Betaproteobacteria</taxon>
        <taxon>Burkholderiales</taxon>
        <taxon>Burkholderiaceae</taxon>
        <taxon>Lautropia</taxon>
    </lineage>
</organism>
<dbReference type="Proteomes" id="UP000270261">
    <property type="component" value="Unassembled WGS sequence"/>
</dbReference>
<dbReference type="InterPro" id="IPR003718">
    <property type="entry name" value="OsmC/Ohr_fam"/>
</dbReference>
<keyword evidence="2" id="KW-1185">Reference proteome</keyword>
<dbReference type="Gene3D" id="3.30.300.20">
    <property type="match status" value="1"/>
</dbReference>
<dbReference type="InterPro" id="IPR052707">
    <property type="entry name" value="OsmC_Ohr_Peroxiredoxin"/>
</dbReference>
<dbReference type="Pfam" id="PF02566">
    <property type="entry name" value="OsmC"/>
    <property type="match status" value="1"/>
</dbReference>
<proteinExistence type="predicted"/>
<gene>
    <name evidence="1" type="ORF">EHV23_10350</name>
</gene>
<dbReference type="AlphaFoldDB" id="A0A426FLW4"/>
<dbReference type="RefSeq" id="WP_125096007.1">
    <property type="nucleotide sequence ID" value="NZ_RRUE01000002.1"/>
</dbReference>
<evidence type="ECO:0000313" key="1">
    <source>
        <dbReference type="EMBL" id="RRN43806.1"/>
    </source>
</evidence>
<name>A0A426FLW4_9BURK</name>